<organism evidence="2 3">
    <name type="scientific">Ceratopteris richardii</name>
    <name type="common">Triangle waterfern</name>
    <dbReference type="NCBI Taxonomy" id="49495"/>
    <lineage>
        <taxon>Eukaryota</taxon>
        <taxon>Viridiplantae</taxon>
        <taxon>Streptophyta</taxon>
        <taxon>Embryophyta</taxon>
        <taxon>Tracheophyta</taxon>
        <taxon>Polypodiopsida</taxon>
        <taxon>Polypodiidae</taxon>
        <taxon>Polypodiales</taxon>
        <taxon>Pteridineae</taxon>
        <taxon>Pteridaceae</taxon>
        <taxon>Parkerioideae</taxon>
        <taxon>Ceratopteris</taxon>
    </lineage>
</organism>
<protein>
    <submittedName>
        <fullName evidence="2">Uncharacterized protein</fullName>
    </submittedName>
</protein>
<dbReference type="PROSITE" id="PS50082">
    <property type="entry name" value="WD_REPEATS_2"/>
    <property type="match status" value="1"/>
</dbReference>
<keyword evidence="3" id="KW-1185">Reference proteome</keyword>
<evidence type="ECO:0000313" key="2">
    <source>
        <dbReference type="EMBL" id="KAH7434725.1"/>
    </source>
</evidence>
<dbReference type="OrthoDB" id="20669at2759"/>
<dbReference type="InterPro" id="IPR001680">
    <property type="entry name" value="WD40_rpt"/>
</dbReference>
<dbReference type="FunFam" id="2.130.10.10:FF:000637">
    <property type="entry name" value="WD-40 repeat family protein"/>
    <property type="match status" value="1"/>
</dbReference>
<dbReference type="Gene3D" id="2.130.10.10">
    <property type="entry name" value="YVTN repeat-like/Quinoprotein amine dehydrogenase"/>
    <property type="match status" value="1"/>
</dbReference>
<dbReference type="PANTHER" id="PTHR43991:SF12">
    <property type="entry name" value="WD REPEAT PROTEIN (AFU_ORTHOLOGUE AFUA_8G05640)"/>
    <property type="match status" value="1"/>
</dbReference>
<name>A0A8T2UMI2_CERRI</name>
<dbReference type="PANTHER" id="PTHR43991">
    <property type="entry name" value="WD REPEAT PROTEIN (AFU_ORTHOLOGUE AFUA_8G05640)-RELATED"/>
    <property type="match status" value="1"/>
</dbReference>
<proteinExistence type="predicted"/>
<dbReference type="InterPro" id="IPR015943">
    <property type="entry name" value="WD40/YVTN_repeat-like_dom_sf"/>
</dbReference>
<keyword evidence="1" id="KW-0853">WD repeat</keyword>
<accession>A0A8T2UMI2</accession>
<dbReference type="Proteomes" id="UP000825935">
    <property type="component" value="Chromosome 6"/>
</dbReference>
<feature type="repeat" description="WD" evidence="1">
    <location>
        <begin position="327"/>
        <end position="368"/>
    </location>
</feature>
<reference evidence="2" key="1">
    <citation type="submission" date="2021-08" db="EMBL/GenBank/DDBJ databases">
        <title>WGS assembly of Ceratopteris richardii.</title>
        <authorList>
            <person name="Marchant D.B."/>
            <person name="Chen G."/>
            <person name="Jenkins J."/>
            <person name="Shu S."/>
            <person name="Leebens-Mack J."/>
            <person name="Grimwood J."/>
            <person name="Schmutz J."/>
            <person name="Soltis P."/>
            <person name="Soltis D."/>
            <person name="Chen Z.-H."/>
        </authorList>
    </citation>
    <scope>NUCLEOTIDE SEQUENCE</scope>
    <source>
        <strain evidence="2">Whitten #5841</strain>
        <tissue evidence="2">Leaf</tissue>
    </source>
</reference>
<dbReference type="EMBL" id="CM035411">
    <property type="protein sequence ID" value="KAH7434725.1"/>
    <property type="molecule type" value="Genomic_DNA"/>
</dbReference>
<evidence type="ECO:0000313" key="3">
    <source>
        <dbReference type="Proteomes" id="UP000825935"/>
    </source>
</evidence>
<dbReference type="AlphaFoldDB" id="A0A8T2UMI2"/>
<dbReference type="Pfam" id="PF00400">
    <property type="entry name" value="WD40"/>
    <property type="match status" value="2"/>
</dbReference>
<comment type="caution">
    <text evidence="2">The sequence shown here is derived from an EMBL/GenBank/DDBJ whole genome shotgun (WGS) entry which is preliminary data.</text>
</comment>
<evidence type="ECO:0000256" key="1">
    <source>
        <dbReference type="PROSITE-ProRule" id="PRU00221"/>
    </source>
</evidence>
<dbReference type="InterPro" id="IPR036322">
    <property type="entry name" value="WD40_repeat_dom_sf"/>
</dbReference>
<dbReference type="SUPFAM" id="SSF50978">
    <property type="entry name" value="WD40 repeat-like"/>
    <property type="match status" value="1"/>
</dbReference>
<dbReference type="OMA" id="ISTMCIR"/>
<sequence length="459" mass="52482">MLLPSFLSVEEWLSFSALLRRSSSLQALQFFFDFDDEAEELEQMNEDPYGGDADVGFESTRGDTSAAQARQGKDIQGIYWDRMQFTREEYRESRLRHYRNYVNLNEPHEELEKECLEVAKGGKFYEFQQNTRAVKPTVVHFQLRNLVWATSKHDVYFMHISSIQHWSPLKRVVTEVLNAARPILPESEAQRRTSNWQYMGRQVQISTMCVKNNLLVAGGFQGEMVCKFLDRPGVSHCSTITYDANAITNAVEIYEDISGATRLMTSNNDAVVRVFDIERFEVQQKLNFPWPVNHTSVSPDNRFVVVVGDSVEGYVMESHSGKTFATLRGHLDFSFASAWHPDGYVFATGNQDTSCRLWDVRNLSSSFAVLKGHIGAIRSLRFTSDGRFLAMAEPADFVHILDVYQDYRRCQEIDIFGEIAGISFSPDTEALFIGVADRTYGSLLEYNRCHANTYHDMLS</sequence>
<dbReference type="PROSITE" id="PS50294">
    <property type="entry name" value="WD_REPEATS_REGION"/>
    <property type="match status" value="1"/>
</dbReference>
<dbReference type="SMART" id="SM00320">
    <property type="entry name" value="WD40"/>
    <property type="match status" value="2"/>
</dbReference>
<gene>
    <name evidence="2" type="ORF">KP509_06G032000</name>
</gene>